<dbReference type="PANTHER" id="PTHR30483">
    <property type="entry name" value="LEUCINE-SPECIFIC-BINDING PROTEIN"/>
    <property type="match status" value="1"/>
</dbReference>
<comment type="subcellular location">
    <subcellularLocation>
        <location evidence="1">Membrane</location>
    </subcellularLocation>
</comment>
<evidence type="ECO:0000256" key="2">
    <source>
        <dbReference type="ARBA" id="ARBA00022692"/>
    </source>
</evidence>
<protein>
    <recommendedName>
        <fullName evidence="5">Receptor ligand binding region domain-containing protein</fullName>
    </recommendedName>
</protein>
<accession>A0A0K1ELV6</accession>
<reference evidence="6 7" key="1">
    <citation type="submission" date="2015-07" db="EMBL/GenBank/DDBJ databases">
        <title>Genome analysis of myxobacterium Chondromyces crocatus Cm c5 reveals a high potential for natural compound synthesis and the genetic basis for the loss of fruiting body formation.</title>
        <authorList>
            <person name="Zaburannyi N."/>
            <person name="Bunk B."/>
            <person name="Maier J."/>
            <person name="Overmann J."/>
            <person name="Mueller R."/>
        </authorList>
    </citation>
    <scope>NUCLEOTIDE SEQUENCE [LARGE SCALE GENOMIC DNA]</scope>
    <source>
        <strain evidence="6 7">Cm c5</strain>
    </source>
</reference>
<evidence type="ECO:0000313" key="6">
    <source>
        <dbReference type="EMBL" id="AKT41885.1"/>
    </source>
</evidence>
<evidence type="ECO:0000259" key="5">
    <source>
        <dbReference type="Pfam" id="PF01094"/>
    </source>
</evidence>
<gene>
    <name evidence="6" type="ORF">CMC5_061060</name>
</gene>
<dbReference type="InterPro" id="IPR051010">
    <property type="entry name" value="BCAA_transport"/>
</dbReference>
<evidence type="ECO:0000256" key="1">
    <source>
        <dbReference type="ARBA" id="ARBA00004370"/>
    </source>
</evidence>
<keyword evidence="4" id="KW-0472">Membrane</keyword>
<evidence type="ECO:0000256" key="4">
    <source>
        <dbReference type="ARBA" id="ARBA00023136"/>
    </source>
</evidence>
<dbReference type="STRING" id="52.CMC5_061060"/>
<sequence length="558" mass="58134">MPPTVPFKSTISVPASSASRSLRRLAPLFAAFALPLGAGGCSLIVEQSTTQCETNDDCVSFPGAICSAEKVCVSSANAACSTNQECVSRLGNNYVCVPSAGTCKSLVSEQCQTIVGTPAPDDAIILGSIAPTTGVDEGIGVPIENAARVAVHDFRDTAAQIADRPRQLVMVGCTDDSSSETARTATRHLLSLDSPAIIGAAFSGITMDIKDETIAAGTLLMSPSATAVGLGDLVDKSLVWRTAPPDTYQAQAIALYISQYLEGQVAESPLKVAVLHRGDDYGRQLRQALENELILNGQRPTHPTNSANYLRFDYGDPDNPDTNPPKLQEAVNAALTSQPHIVVLVGYSEAVNDIFVPLEKALAERPPATTTLPYYVMTDGVVSSDLWDTIGTNNTLRKRVSGTTPGRARSNPVFQAFAKTYKARFDDGGSEVFGAAEAYDAVYVLGYAAATLGTNPVTGPGLAEGIGKLIPPGTPIDAGAAAIPDAITRLRAGEKIDFTGASGPLDFDLGKGEAAGDIQIWCIPSGLDGRARSNILAGLFLDAADPGTLKGSLSSACD</sequence>
<dbReference type="SUPFAM" id="SSF53822">
    <property type="entry name" value="Periplasmic binding protein-like I"/>
    <property type="match status" value="1"/>
</dbReference>
<evidence type="ECO:0000313" key="7">
    <source>
        <dbReference type="Proteomes" id="UP000067626"/>
    </source>
</evidence>
<dbReference type="InterPro" id="IPR001828">
    <property type="entry name" value="ANF_lig-bd_rcpt"/>
</dbReference>
<dbReference type="EMBL" id="CP012159">
    <property type="protein sequence ID" value="AKT41885.1"/>
    <property type="molecule type" value="Genomic_DNA"/>
</dbReference>
<name>A0A0K1ELV6_CHOCO</name>
<dbReference type="AlphaFoldDB" id="A0A0K1ELV6"/>
<keyword evidence="2" id="KW-0812">Transmembrane</keyword>
<keyword evidence="7" id="KW-1185">Reference proteome</keyword>
<organism evidence="6 7">
    <name type="scientific">Chondromyces crocatus</name>
    <dbReference type="NCBI Taxonomy" id="52"/>
    <lineage>
        <taxon>Bacteria</taxon>
        <taxon>Pseudomonadati</taxon>
        <taxon>Myxococcota</taxon>
        <taxon>Polyangia</taxon>
        <taxon>Polyangiales</taxon>
        <taxon>Polyangiaceae</taxon>
        <taxon>Chondromyces</taxon>
    </lineage>
</organism>
<dbReference type="Pfam" id="PF01094">
    <property type="entry name" value="ANF_receptor"/>
    <property type="match status" value="1"/>
</dbReference>
<keyword evidence="3" id="KW-1133">Transmembrane helix</keyword>
<proteinExistence type="predicted"/>
<dbReference type="PANTHER" id="PTHR30483:SF6">
    <property type="entry name" value="PERIPLASMIC BINDING PROTEIN OF ABC TRANSPORTER FOR NATURAL AMINO ACIDS"/>
    <property type="match status" value="1"/>
</dbReference>
<dbReference type="Gene3D" id="3.40.50.2300">
    <property type="match status" value="2"/>
</dbReference>
<dbReference type="KEGG" id="ccro:CMC5_061060"/>
<dbReference type="InterPro" id="IPR028082">
    <property type="entry name" value="Peripla_BP_I"/>
</dbReference>
<dbReference type="Proteomes" id="UP000067626">
    <property type="component" value="Chromosome"/>
</dbReference>
<feature type="domain" description="Receptor ligand binding region" evidence="5">
    <location>
        <begin position="144"/>
        <end position="521"/>
    </location>
</feature>
<evidence type="ECO:0000256" key="3">
    <source>
        <dbReference type="ARBA" id="ARBA00022989"/>
    </source>
</evidence>
<dbReference type="GO" id="GO:0016020">
    <property type="term" value="C:membrane"/>
    <property type="evidence" value="ECO:0007669"/>
    <property type="project" value="UniProtKB-SubCell"/>
</dbReference>